<dbReference type="EMBL" id="MU801891">
    <property type="protein sequence ID" value="KAJ3990253.1"/>
    <property type="molecule type" value="Genomic_DNA"/>
</dbReference>
<evidence type="ECO:0000313" key="3">
    <source>
        <dbReference type="Proteomes" id="UP001163850"/>
    </source>
</evidence>
<organism evidence="2 3">
    <name type="scientific">Lentinula detonsa</name>
    <dbReference type="NCBI Taxonomy" id="2804962"/>
    <lineage>
        <taxon>Eukaryota</taxon>
        <taxon>Fungi</taxon>
        <taxon>Dikarya</taxon>
        <taxon>Basidiomycota</taxon>
        <taxon>Agaricomycotina</taxon>
        <taxon>Agaricomycetes</taxon>
        <taxon>Agaricomycetidae</taxon>
        <taxon>Agaricales</taxon>
        <taxon>Marasmiineae</taxon>
        <taxon>Omphalotaceae</taxon>
        <taxon>Lentinula</taxon>
    </lineage>
</organism>
<feature type="region of interest" description="Disordered" evidence="1">
    <location>
        <begin position="1"/>
        <end position="32"/>
    </location>
</feature>
<feature type="compositionally biased region" description="Low complexity" evidence="1">
    <location>
        <begin position="233"/>
        <end position="255"/>
    </location>
</feature>
<proteinExistence type="predicted"/>
<comment type="caution">
    <text evidence="2">The sequence shown here is derived from an EMBL/GenBank/DDBJ whole genome shotgun (WGS) entry which is preliminary data.</text>
</comment>
<name>A0AA38QAF5_9AGAR</name>
<protein>
    <submittedName>
        <fullName evidence="2">Uncharacterized protein</fullName>
    </submittedName>
</protein>
<evidence type="ECO:0000313" key="2">
    <source>
        <dbReference type="EMBL" id="KAJ3990253.1"/>
    </source>
</evidence>
<gene>
    <name evidence="2" type="ORF">F5890DRAFT_447733</name>
</gene>
<accession>A0AA38QAF5</accession>
<feature type="region of interest" description="Disordered" evidence="1">
    <location>
        <begin position="224"/>
        <end position="309"/>
    </location>
</feature>
<dbReference type="AlphaFoldDB" id="A0AA38QAF5"/>
<feature type="compositionally biased region" description="Polar residues" evidence="1">
    <location>
        <begin position="256"/>
        <end position="273"/>
    </location>
</feature>
<sequence>MEPIPENHPSNMPQTPGKKMTDGPEVVQSTPQSRNCCTHAQDEVPQNADVLNKFLDEDIQDKVVFTLDEFATIILGLPPKCDVEEEFSLEPESEAVKDAFEAYLRVAIGVSEVEGQKRTGAATHEKKLYQPLANLLNILRNGTGCAGKEIDEKIFFVQDPRPVLGSLLERKPDLGAIYTQLLKLTENQQLSKYLAKKKIVGVFWGLLLFFVEVKHRKGNFVGLNARKQGTGTSKANSSKSQSSQHRSRSKQASQAGSSTLSQLNPSRSMPSESKSAKRKRTNDRAGPTKDMAARPAKKAKSQEKSKSFGGSERLLMSGEALFLFEYDLNVEAVLFYAQKAEEELKAEENMTPTQGQHHTRIQCASYAKEMLSNGFIRNHAMGMVADDNGVRFHYYDRSKVIESQASLFLLPGCQKRVCCLLNKFVSITGYLNFLTLAFLNLYSFANKFALFPFRPSIS</sequence>
<reference evidence="2" key="1">
    <citation type="submission" date="2022-08" db="EMBL/GenBank/DDBJ databases">
        <authorList>
            <consortium name="DOE Joint Genome Institute"/>
            <person name="Min B."/>
            <person name="Riley R."/>
            <person name="Sierra-Patev S."/>
            <person name="Naranjo-Ortiz M."/>
            <person name="Looney B."/>
            <person name="Konkel Z."/>
            <person name="Slot J.C."/>
            <person name="Sakamoto Y."/>
            <person name="Steenwyk J.L."/>
            <person name="Rokas A."/>
            <person name="Carro J."/>
            <person name="Camarero S."/>
            <person name="Ferreira P."/>
            <person name="Molpeceres G."/>
            <person name="Ruiz-Duenas F.J."/>
            <person name="Serrano A."/>
            <person name="Henrissat B."/>
            <person name="Drula E."/>
            <person name="Hughes K.W."/>
            <person name="Mata J.L."/>
            <person name="Ishikawa N.K."/>
            <person name="Vargas-Isla R."/>
            <person name="Ushijima S."/>
            <person name="Smith C.A."/>
            <person name="Ahrendt S."/>
            <person name="Andreopoulos W."/>
            <person name="He G."/>
            <person name="Labutti K."/>
            <person name="Lipzen A."/>
            <person name="Ng V."/>
            <person name="Sandor L."/>
            <person name="Barry K."/>
            <person name="Martinez A.T."/>
            <person name="Xiao Y."/>
            <person name="Gibbons J.G."/>
            <person name="Terashima K."/>
            <person name="Hibbett D.S."/>
            <person name="Grigoriev I.V."/>
        </authorList>
    </citation>
    <scope>NUCLEOTIDE SEQUENCE</scope>
    <source>
        <strain evidence="2">TFB7829</strain>
    </source>
</reference>
<dbReference type="Proteomes" id="UP001163850">
    <property type="component" value="Unassembled WGS sequence"/>
</dbReference>
<evidence type="ECO:0000256" key="1">
    <source>
        <dbReference type="SAM" id="MobiDB-lite"/>
    </source>
</evidence>